<dbReference type="GO" id="GO:0015149">
    <property type="term" value="F:hexose transmembrane transporter activity"/>
    <property type="evidence" value="ECO:0007669"/>
    <property type="project" value="TreeGrafter"/>
</dbReference>
<organism evidence="7 8">
    <name type="scientific">Acrobeloides nanus</name>
    <dbReference type="NCBI Taxonomy" id="290746"/>
    <lineage>
        <taxon>Eukaryota</taxon>
        <taxon>Metazoa</taxon>
        <taxon>Ecdysozoa</taxon>
        <taxon>Nematoda</taxon>
        <taxon>Chromadorea</taxon>
        <taxon>Rhabditida</taxon>
        <taxon>Tylenchina</taxon>
        <taxon>Cephalobomorpha</taxon>
        <taxon>Cephaloboidea</taxon>
        <taxon>Cephalobidae</taxon>
        <taxon>Acrobeloides</taxon>
    </lineage>
</organism>
<dbReference type="PANTHER" id="PTHR23503">
    <property type="entry name" value="SOLUTE CARRIER FAMILY 2"/>
    <property type="match status" value="1"/>
</dbReference>
<dbReference type="InterPro" id="IPR045263">
    <property type="entry name" value="GLUT"/>
</dbReference>
<evidence type="ECO:0000259" key="6">
    <source>
        <dbReference type="PROSITE" id="PS50850"/>
    </source>
</evidence>
<sequence length="279" mass="30830">MILATSIQLIATLTKYPEILIAGRVIGSFFSPMCDSVLILYLQEISPVKIRGALSSLCATGYFVMALFGMMLGMKNILGHNLTILLGVPIPPGLAALAFLLYLPETPKFLMIVKQNRLAAKKSLVFYQGDQPTNDEILDEFIYETKNEPDAKGSLSDLLFVPYLRKALLLANAMLVLTVPFFAILLSSTYFLMEIDIPSHVAQLSSTFLAVVLILTCFIATYLLKSFGRRPLLNFSGIGSIISLCVFAIAGKFYEQNDIMKYIALSGMVGYMVCYGYDY</sequence>
<keyword evidence="2 5" id="KW-0812">Transmembrane</keyword>
<proteinExistence type="predicted"/>
<evidence type="ECO:0000256" key="3">
    <source>
        <dbReference type="ARBA" id="ARBA00022989"/>
    </source>
</evidence>
<feature type="transmembrane region" description="Helical" evidence="5">
    <location>
        <begin position="84"/>
        <end position="103"/>
    </location>
</feature>
<comment type="subcellular location">
    <subcellularLocation>
        <location evidence="1">Membrane</location>
        <topology evidence="1">Multi-pass membrane protein</topology>
    </subcellularLocation>
</comment>
<dbReference type="AlphaFoldDB" id="A0A914E2U4"/>
<dbReference type="WBParaSite" id="ACRNAN_scaffold519.g8649.t1">
    <property type="protein sequence ID" value="ACRNAN_scaffold519.g8649.t1"/>
    <property type="gene ID" value="ACRNAN_scaffold519.g8649"/>
</dbReference>
<dbReference type="Proteomes" id="UP000887540">
    <property type="component" value="Unplaced"/>
</dbReference>
<feature type="transmembrane region" description="Helical" evidence="5">
    <location>
        <begin position="204"/>
        <end position="224"/>
    </location>
</feature>
<feature type="transmembrane region" description="Helical" evidence="5">
    <location>
        <begin position="168"/>
        <end position="192"/>
    </location>
</feature>
<dbReference type="SUPFAM" id="SSF103473">
    <property type="entry name" value="MFS general substrate transporter"/>
    <property type="match status" value="1"/>
</dbReference>
<protein>
    <submittedName>
        <fullName evidence="8">Major facilitator superfamily (MFS) profile domain-containing protein</fullName>
    </submittedName>
</protein>
<dbReference type="PROSITE" id="PS50850">
    <property type="entry name" value="MFS"/>
    <property type="match status" value="1"/>
</dbReference>
<dbReference type="InterPro" id="IPR020846">
    <property type="entry name" value="MFS_dom"/>
</dbReference>
<evidence type="ECO:0000313" key="7">
    <source>
        <dbReference type="Proteomes" id="UP000887540"/>
    </source>
</evidence>
<keyword evidence="3 5" id="KW-1133">Transmembrane helix</keyword>
<feature type="domain" description="Major facilitator superfamily (MFS) profile" evidence="6">
    <location>
        <begin position="1"/>
        <end position="279"/>
    </location>
</feature>
<dbReference type="InterPro" id="IPR005828">
    <property type="entry name" value="MFS_sugar_transport-like"/>
</dbReference>
<feature type="transmembrane region" description="Helical" evidence="5">
    <location>
        <begin position="259"/>
        <end position="277"/>
    </location>
</feature>
<feature type="transmembrane region" description="Helical" evidence="5">
    <location>
        <begin position="19"/>
        <end position="42"/>
    </location>
</feature>
<dbReference type="GO" id="GO:0016020">
    <property type="term" value="C:membrane"/>
    <property type="evidence" value="ECO:0007669"/>
    <property type="project" value="UniProtKB-SubCell"/>
</dbReference>
<name>A0A914E2U4_9BILA</name>
<evidence type="ECO:0000313" key="8">
    <source>
        <dbReference type="WBParaSite" id="ACRNAN_scaffold519.g8649.t1"/>
    </source>
</evidence>
<evidence type="ECO:0000256" key="5">
    <source>
        <dbReference type="SAM" id="Phobius"/>
    </source>
</evidence>
<evidence type="ECO:0000256" key="1">
    <source>
        <dbReference type="ARBA" id="ARBA00004141"/>
    </source>
</evidence>
<keyword evidence="4 5" id="KW-0472">Membrane</keyword>
<dbReference type="PANTHER" id="PTHR23503:SF49">
    <property type="entry name" value="MAJOR FACILITATOR SUPERFAMILY (MFS) PROFILE DOMAIN-CONTAINING PROTEIN"/>
    <property type="match status" value="1"/>
</dbReference>
<reference evidence="8" key="1">
    <citation type="submission" date="2022-11" db="UniProtKB">
        <authorList>
            <consortium name="WormBaseParasite"/>
        </authorList>
    </citation>
    <scope>IDENTIFICATION</scope>
</reference>
<accession>A0A914E2U4</accession>
<dbReference type="InterPro" id="IPR036259">
    <property type="entry name" value="MFS_trans_sf"/>
</dbReference>
<evidence type="ECO:0000256" key="2">
    <source>
        <dbReference type="ARBA" id="ARBA00022692"/>
    </source>
</evidence>
<dbReference type="Gene3D" id="1.20.1250.20">
    <property type="entry name" value="MFS general substrate transporter like domains"/>
    <property type="match status" value="1"/>
</dbReference>
<feature type="transmembrane region" description="Helical" evidence="5">
    <location>
        <begin position="54"/>
        <end position="72"/>
    </location>
</feature>
<keyword evidence="7" id="KW-1185">Reference proteome</keyword>
<evidence type="ECO:0000256" key="4">
    <source>
        <dbReference type="ARBA" id="ARBA00023136"/>
    </source>
</evidence>
<dbReference type="Pfam" id="PF00083">
    <property type="entry name" value="Sugar_tr"/>
    <property type="match status" value="1"/>
</dbReference>
<feature type="transmembrane region" description="Helical" evidence="5">
    <location>
        <begin position="231"/>
        <end position="253"/>
    </location>
</feature>